<keyword evidence="1" id="KW-0472">Membrane</keyword>
<name>A0A0G0FG13_9BACT</name>
<dbReference type="AlphaFoldDB" id="A0A0G0FG13"/>
<reference evidence="2 3" key="1">
    <citation type="journal article" date="2015" name="Nature">
        <title>rRNA introns, odd ribosomes, and small enigmatic genomes across a large radiation of phyla.</title>
        <authorList>
            <person name="Brown C.T."/>
            <person name="Hug L.A."/>
            <person name="Thomas B.C."/>
            <person name="Sharon I."/>
            <person name="Castelle C.J."/>
            <person name="Singh A."/>
            <person name="Wilkins M.J."/>
            <person name="Williams K.H."/>
            <person name="Banfield J.F."/>
        </authorList>
    </citation>
    <scope>NUCLEOTIDE SEQUENCE [LARGE SCALE GENOMIC DNA]</scope>
</reference>
<evidence type="ECO:0000256" key="1">
    <source>
        <dbReference type="SAM" id="Phobius"/>
    </source>
</evidence>
<evidence type="ECO:0000313" key="2">
    <source>
        <dbReference type="EMBL" id="KKP86405.1"/>
    </source>
</evidence>
<dbReference type="Proteomes" id="UP000034536">
    <property type="component" value="Unassembled WGS sequence"/>
</dbReference>
<dbReference type="EMBL" id="LBQX01000024">
    <property type="protein sequence ID" value="KKP86405.1"/>
    <property type="molecule type" value="Genomic_DNA"/>
</dbReference>
<gene>
    <name evidence="2" type="ORF">UR89_C0024G0014</name>
</gene>
<accession>A0A0G0FG13</accession>
<keyword evidence="1" id="KW-1133">Transmembrane helix</keyword>
<protein>
    <submittedName>
        <fullName evidence="2">Uncharacterized protein</fullName>
    </submittedName>
</protein>
<evidence type="ECO:0000313" key="3">
    <source>
        <dbReference type="Proteomes" id="UP000034536"/>
    </source>
</evidence>
<feature type="transmembrane region" description="Helical" evidence="1">
    <location>
        <begin position="6"/>
        <end position="28"/>
    </location>
</feature>
<keyword evidence="1" id="KW-0812">Transmembrane</keyword>
<comment type="caution">
    <text evidence="2">The sequence shown here is derived from an EMBL/GenBank/DDBJ whole genome shotgun (WGS) entry which is preliminary data.</text>
</comment>
<sequence>MQAPNIKVYLIVSSLLIILFLVVTFVPFGKKTVNKSSKNFPVPTTYEVNPPSYIEPTTGVPYIEPVEFTGVKDTELPPEVLERSNQKQDLRKQVPFNTGLFQIDFDYSEDRFIVTLAEPKADNRNQFENWKQNNYPAIPINQFNFR</sequence>
<organism evidence="2 3">
    <name type="scientific">Candidatus Roizmanbacteria bacterium GW2011_GWA2_35_8</name>
    <dbReference type="NCBI Taxonomy" id="1618479"/>
    <lineage>
        <taxon>Bacteria</taxon>
        <taxon>Candidatus Roizmaniibacteriota</taxon>
    </lineage>
</organism>
<proteinExistence type="predicted"/>